<dbReference type="OrthoDB" id="9780595at2"/>
<dbReference type="PANTHER" id="PTHR47129">
    <property type="entry name" value="QUINONE OXIDOREDUCTASE 2"/>
    <property type="match status" value="1"/>
</dbReference>
<accession>A0A2K8Z899</accession>
<proteinExistence type="predicted"/>
<dbReference type="Proteomes" id="UP000232883">
    <property type="component" value="Chromosome"/>
</dbReference>
<protein>
    <submittedName>
        <fullName evidence="2">NAD(P)-dependent oxidoreductase</fullName>
    </submittedName>
</protein>
<dbReference type="EMBL" id="CP025096">
    <property type="protein sequence ID" value="AUD06091.1"/>
    <property type="molecule type" value="Genomic_DNA"/>
</dbReference>
<sequence length="296" mass="32482">MNDKLLITGASGDLGRRVVNRLKGKIALENLTVLVRDENSELAQQYQHAGIEVKMGDYAKPASLLNAFEGIDVLYFVSAGDDDQRAQLHQNVVKAAKQARIKHIIYTSAVWKNETDSSPLATLVDSHRQTENTIKASGLPYTLLKHNLYAEVIQMLIGDRSQLLKTKTIYLPTANGVTSFVAKDDLAEAETTILLNHQQYANRTLAFDGSEALTFAAIAQQVGAILNEPIAYSSPDVATFENQMSQLGLPHPVIELLKTFSIAIAQGEFDQQSTDLATVLGRPTRPLADFLAEAYR</sequence>
<keyword evidence="3" id="KW-1185">Reference proteome</keyword>
<dbReference type="PANTHER" id="PTHR47129:SF1">
    <property type="entry name" value="NMRA-LIKE DOMAIN-CONTAINING PROTEIN"/>
    <property type="match status" value="1"/>
</dbReference>
<dbReference type="InterPro" id="IPR008030">
    <property type="entry name" value="NmrA-like"/>
</dbReference>
<dbReference type="Gene3D" id="3.40.50.720">
    <property type="entry name" value="NAD(P)-binding Rossmann-like Domain"/>
    <property type="match status" value="1"/>
</dbReference>
<evidence type="ECO:0000259" key="1">
    <source>
        <dbReference type="Pfam" id="PF05368"/>
    </source>
</evidence>
<dbReference type="Pfam" id="PF05368">
    <property type="entry name" value="NmrA"/>
    <property type="match status" value="1"/>
</dbReference>
<dbReference type="RefSeq" id="WP_100992642.1">
    <property type="nucleotide sequence ID" value="NZ_CP025096.1"/>
</dbReference>
<feature type="domain" description="NmrA-like" evidence="1">
    <location>
        <begin position="1"/>
        <end position="269"/>
    </location>
</feature>
<dbReference type="InterPro" id="IPR052718">
    <property type="entry name" value="NmrA-type_oxidoreductase"/>
</dbReference>
<dbReference type="SUPFAM" id="SSF51735">
    <property type="entry name" value="NAD(P)-binding Rossmann-fold domains"/>
    <property type="match status" value="1"/>
</dbReference>
<name>A0A2K8Z899_9BACT</name>
<evidence type="ECO:0000313" key="3">
    <source>
        <dbReference type="Proteomes" id="UP000232883"/>
    </source>
</evidence>
<dbReference type="Gene3D" id="3.90.25.10">
    <property type="entry name" value="UDP-galactose 4-epimerase, domain 1"/>
    <property type="match status" value="1"/>
</dbReference>
<dbReference type="AlphaFoldDB" id="A0A2K8Z899"/>
<dbReference type="KEGG" id="spir:CWM47_32160"/>
<gene>
    <name evidence="2" type="ORF">CWM47_32160</name>
</gene>
<reference evidence="2 3" key="1">
    <citation type="submission" date="2017-11" db="EMBL/GenBank/DDBJ databases">
        <title>Taxonomic description and genome sequences of Spirosoma HA7 sp. nov., isolated from pollen microhabitat of Corylus avellana.</title>
        <authorList>
            <person name="Ambika Manirajan B."/>
            <person name="Suarez C."/>
            <person name="Ratering S."/>
            <person name="Geissler-Plaum R."/>
            <person name="Cardinale M."/>
            <person name="Sylvia S."/>
        </authorList>
    </citation>
    <scope>NUCLEOTIDE SEQUENCE [LARGE SCALE GENOMIC DNA]</scope>
    <source>
        <strain evidence="2 3">HA7</strain>
    </source>
</reference>
<organism evidence="2 3">
    <name type="scientific">Spirosoma pollinicola</name>
    <dbReference type="NCBI Taxonomy" id="2057025"/>
    <lineage>
        <taxon>Bacteria</taxon>
        <taxon>Pseudomonadati</taxon>
        <taxon>Bacteroidota</taxon>
        <taxon>Cytophagia</taxon>
        <taxon>Cytophagales</taxon>
        <taxon>Cytophagaceae</taxon>
        <taxon>Spirosoma</taxon>
    </lineage>
</organism>
<evidence type="ECO:0000313" key="2">
    <source>
        <dbReference type="EMBL" id="AUD06091.1"/>
    </source>
</evidence>
<dbReference type="CDD" id="cd05269">
    <property type="entry name" value="TMR_SDR_a"/>
    <property type="match status" value="1"/>
</dbReference>
<dbReference type="InterPro" id="IPR036291">
    <property type="entry name" value="NAD(P)-bd_dom_sf"/>
</dbReference>